<protein>
    <submittedName>
        <fullName evidence="2">Uncharacterized protein</fullName>
    </submittedName>
</protein>
<sequence>MADDGDLGFAFQNSGSGEGLSEEEVDWNQGCSTEDWSASSNLLHSYRHSKKSFQILKNRVEKPKRLAIKQSVHQHPLQSFKMMNICPDEASTVPGSNPELMKYPARLTSADPITSNSGKFMSLQELEEHIFAKRQVTHGERNSSHLSLGYLMILRARVSGEWWIYIQIYQLSRVRRQKSLQSLTFPRLRIPSPPCTNQQGSLLIEDSEFDKDMGAETSMMADFDQLNHTWELSSDRIEKVKESSEMTLQTEKLTKAIWSFNLQKEKLCNSKEFELGAVSPTSLTGQSCKVFWPLGDEWHTGVVGDYMDHTCKHLITYEDSEEEWIILAREQVKLKVSAAQRL</sequence>
<evidence type="ECO:0000256" key="1">
    <source>
        <dbReference type="SAM" id="MobiDB-lite"/>
    </source>
</evidence>
<keyword evidence="3" id="KW-1185">Reference proteome</keyword>
<gene>
    <name evidence="2" type="ORF">CSSPTR1EN2_LOCUS18606</name>
</gene>
<accession>A0ABP0UQ97</accession>
<dbReference type="EMBL" id="OZ019897">
    <property type="protein sequence ID" value="CAK9227172.1"/>
    <property type="molecule type" value="Genomic_DNA"/>
</dbReference>
<proteinExistence type="predicted"/>
<dbReference type="CDD" id="cd20404">
    <property type="entry name" value="Tudor_Agenet_AtEML-like"/>
    <property type="match status" value="1"/>
</dbReference>
<organism evidence="2 3">
    <name type="scientific">Sphagnum troendelagicum</name>
    <dbReference type="NCBI Taxonomy" id="128251"/>
    <lineage>
        <taxon>Eukaryota</taxon>
        <taxon>Viridiplantae</taxon>
        <taxon>Streptophyta</taxon>
        <taxon>Embryophyta</taxon>
        <taxon>Bryophyta</taxon>
        <taxon>Sphagnophytina</taxon>
        <taxon>Sphagnopsida</taxon>
        <taxon>Sphagnales</taxon>
        <taxon>Sphagnaceae</taxon>
        <taxon>Sphagnum</taxon>
    </lineage>
</organism>
<reference evidence="2" key="1">
    <citation type="submission" date="2024-02" db="EMBL/GenBank/DDBJ databases">
        <authorList>
            <consortium name="ELIXIR-Norway"/>
            <consortium name="Elixir Norway"/>
        </authorList>
    </citation>
    <scope>NUCLEOTIDE SEQUENCE</scope>
</reference>
<evidence type="ECO:0000313" key="2">
    <source>
        <dbReference type="EMBL" id="CAK9227172.1"/>
    </source>
</evidence>
<feature type="region of interest" description="Disordered" evidence="1">
    <location>
        <begin position="1"/>
        <end position="28"/>
    </location>
</feature>
<dbReference type="Proteomes" id="UP001497512">
    <property type="component" value="Chromosome 5"/>
</dbReference>
<evidence type="ECO:0000313" key="3">
    <source>
        <dbReference type="Proteomes" id="UP001497512"/>
    </source>
</evidence>
<name>A0ABP0UQ97_9BRYO</name>